<dbReference type="SUPFAM" id="SSF53335">
    <property type="entry name" value="S-adenosyl-L-methionine-dependent methyltransferases"/>
    <property type="match status" value="1"/>
</dbReference>
<keyword evidence="4" id="KW-1185">Reference proteome</keyword>
<gene>
    <name evidence="3" type="ORF">RM532_01040</name>
</gene>
<dbReference type="Gene3D" id="3.40.50.150">
    <property type="entry name" value="Vaccinia Virus protein VP39"/>
    <property type="match status" value="1"/>
</dbReference>
<evidence type="ECO:0000313" key="4">
    <source>
        <dbReference type="Proteomes" id="UP001251857"/>
    </source>
</evidence>
<dbReference type="InterPro" id="IPR013216">
    <property type="entry name" value="Methyltransf_11"/>
</dbReference>
<evidence type="ECO:0000313" key="3">
    <source>
        <dbReference type="EMBL" id="MDT0633534.1"/>
    </source>
</evidence>
<name>A0ABU3BW60_9GAMM</name>
<dbReference type="Pfam" id="PF08241">
    <property type="entry name" value="Methyltransf_11"/>
    <property type="match status" value="1"/>
</dbReference>
<dbReference type="GO" id="GO:0032259">
    <property type="term" value="P:methylation"/>
    <property type="evidence" value="ECO:0007669"/>
    <property type="project" value="UniProtKB-KW"/>
</dbReference>
<dbReference type="CDD" id="cd02440">
    <property type="entry name" value="AdoMet_MTases"/>
    <property type="match status" value="1"/>
</dbReference>
<keyword evidence="1" id="KW-0808">Transferase</keyword>
<dbReference type="PANTHER" id="PTHR44068">
    <property type="entry name" value="ZGC:194242"/>
    <property type="match status" value="1"/>
</dbReference>
<sequence length="279" mass="31396">MAASEYSEVVQTARSYYNSDDADTFYYTVWGGEDIHIGLYQDEVEPIRDASRRTVAAMADRLSATADSRAIDLGGAYGGSPRYVAAKFGCHVVSLNLSEVQNQRARQQNADAGLSDQVTVVDGNFESIPYEDNSFDIAWSQDSFLHSGNRDKVMEEIKRVLKPGGELIFTDPMETENATRDQLQPVLDRIQLESMGSPQFYERKLGELGFEKVAFEDHSEQLPRHYGRVKQELESRYDELLGTISQTYLDNMITGLGHWVDNGRAGNLCWGIFHFRLPG</sequence>
<dbReference type="EMBL" id="JAVRIB010000001">
    <property type="protein sequence ID" value="MDT0633534.1"/>
    <property type="molecule type" value="Genomic_DNA"/>
</dbReference>
<protein>
    <submittedName>
        <fullName evidence="3">Methyltransferase domain-containing protein</fullName>
    </submittedName>
</protein>
<dbReference type="InterPro" id="IPR050447">
    <property type="entry name" value="Erg6_SMT_methyltransf"/>
</dbReference>
<proteinExistence type="predicted"/>
<evidence type="ECO:0000256" key="1">
    <source>
        <dbReference type="ARBA" id="ARBA00022679"/>
    </source>
</evidence>
<dbReference type="PANTHER" id="PTHR44068:SF11">
    <property type="entry name" value="GERANYL DIPHOSPHATE 2-C-METHYLTRANSFERASE"/>
    <property type="match status" value="1"/>
</dbReference>
<dbReference type="InterPro" id="IPR029063">
    <property type="entry name" value="SAM-dependent_MTases_sf"/>
</dbReference>
<evidence type="ECO:0000259" key="2">
    <source>
        <dbReference type="Pfam" id="PF08241"/>
    </source>
</evidence>
<accession>A0ABU3BW60</accession>
<feature type="domain" description="Methyltransferase type 11" evidence="2">
    <location>
        <begin position="72"/>
        <end position="169"/>
    </location>
</feature>
<dbReference type="Proteomes" id="UP001251857">
    <property type="component" value="Unassembled WGS sequence"/>
</dbReference>
<comment type="caution">
    <text evidence="3">The sequence shown here is derived from an EMBL/GenBank/DDBJ whole genome shotgun (WGS) entry which is preliminary data.</text>
</comment>
<dbReference type="RefSeq" id="WP_311651242.1">
    <property type="nucleotide sequence ID" value="NZ_JAVRIB010000001.1"/>
</dbReference>
<dbReference type="GO" id="GO:0008168">
    <property type="term" value="F:methyltransferase activity"/>
    <property type="evidence" value="ECO:0007669"/>
    <property type="project" value="UniProtKB-KW"/>
</dbReference>
<reference evidence="3 4" key="1">
    <citation type="submission" date="2023-09" db="EMBL/GenBank/DDBJ databases">
        <authorList>
            <person name="Rey-Velasco X."/>
        </authorList>
    </citation>
    <scope>NUCLEOTIDE SEQUENCE [LARGE SCALE GENOMIC DNA]</scope>
    <source>
        <strain evidence="3 4">W335</strain>
    </source>
</reference>
<keyword evidence="3" id="KW-0489">Methyltransferase</keyword>
<organism evidence="3 4">
    <name type="scientific">Spectribacter hydrogenoxidans</name>
    <dbReference type="NCBI Taxonomy" id="3075608"/>
    <lineage>
        <taxon>Bacteria</taxon>
        <taxon>Pseudomonadati</taxon>
        <taxon>Pseudomonadota</taxon>
        <taxon>Gammaproteobacteria</taxon>
        <taxon>Salinisphaerales</taxon>
        <taxon>Salinisphaeraceae</taxon>
        <taxon>Spectribacter</taxon>
    </lineage>
</organism>